<organism evidence="1 2">
    <name type="scientific">Sphingomonas albertensis</name>
    <dbReference type="NCBI Taxonomy" id="2762591"/>
    <lineage>
        <taxon>Bacteria</taxon>
        <taxon>Pseudomonadati</taxon>
        <taxon>Pseudomonadota</taxon>
        <taxon>Alphaproteobacteria</taxon>
        <taxon>Sphingomonadales</taxon>
        <taxon>Sphingomonadaceae</taxon>
        <taxon>Sphingomonas</taxon>
    </lineage>
</organism>
<dbReference type="EMBL" id="JACONT010000022">
    <property type="protein sequence ID" value="MBC3942231.1"/>
    <property type="molecule type" value="Genomic_DNA"/>
</dbReference>
<keyword evidence="2" id="KW-1185">Reference proteome</keyword>
<dbReference type="RefSeq" id="WP_187503940.1">
    <property type="nucleotide sequence ID" value="NZ_CP162536.1"/>
</dbReference>
<evidence type="ECO:0000313" key="1">
    <source>
        <dbReference type="EMBL" id="MBC3942231.1"/>
    </source>
</evidence>
<proteinExistence type="predicted"/>
<evidence type="ECO:0000313" key="2">
    <source>
        <dbReference type="Proteomes" id="UP000597613"/>
    </source>
</evidence>
<gene>
    <name evidence="1" type="ORF">H8S47_11145</name>
</gene>
<evidence type="ECO:0008006" key="3">
    <source>
        <dbReference type="Google" id="ProtNLM"/>
    </source>
</evidence>
<comment type="caution">
    <text evidence="1">The sequence shown here is derived from an EMBL/GenBank/DDBJ whole genome shotgun (WGS) entry which is preliminary data.</text>
</comment>
<reference evidence="1 2" key="1">
    <citation type="submission" date="2020-08" db="EMBL/GenBank/DDBJ databases">
        <title>Putative novel bacterial strains isolated from necrotic wheat leaf tissues caused by Xanthomonas translucens.</title>
        <authorList>
            <person name="Tambong J.T."/>
        </authorList>
    </citation>
    <scope>NUCLEOTIDE SEQUENCE [LARGE SCALE GENOMIC DNA]</scope>
    <source>
        <strain evidence="2">DOAB 1063</strain>
    </source>
</reference>
<name>A0ABR7AP71_9SPHN</name>
<sequence length="290" mass="31239">MAETRFTRFAAIDWSGAQGHRHKGIAVAICDTGDAAPALVEPPEATAWSRDDVLAWLLDQTEPTLVGLDLSPAFPFVDRDGYFPGAPGSPPDARALWAMVDQASATDPHLAVSTLLTDPEIRRHFRQHRDCGDLFPGGAGRMRVCEHGQRAMGLSPTSCFNLVGAAQVGKSSLTGMRVLHRLASRVPVWPFDPLPPEGPVIVEIYTTIAARAAGIRKGLSKMRDATALDAALANLGSHPHAPLARYDDHATDAILTAAWLRANAHRPELWTPTAMTPHIARTEGWTFGVS</sequence>
<dbReference type="Proteomes" id="UP000597613">
    <property type="component" value="Unassembled WGS sequence"/>
</dbReference>
<accession>A0ABR7AP71</accession>
<protein>
    <recommendedName>
        <fullName evidence="3">DUF429 domain-containing protein</fullName>
    </recommendedName>
</protein>